<protein>
    <submittedName>
        <fullName evidence="1">DUF309 domain-containing protein</fullName>
    </submittedName>
</protein>
<comment type="caution">
    <text evidence="1">The sequence shown here is derived from an EMBL/GenBank/DDBJ whole genome shotgun (WGS) entry which is preliminary data.</text>
</comment>
<dbReference type="EMBL" id="JAEMHM010000001">
    <property type="protein sequence ID" value="MBJ6723423.1"/>
    <property type="molecule type" value="Genomic_DNA"/>
</dbReference>
<dbReference type="PANTHER" id="PTHR34796:SF1">
    <property type="entry name" value="EXPRESSED PROTEIN"/>
    <property type="match status" value="1"/>
</dbReference>
<dbReference type="Gene3D" id="1.10.3450.10">
    <property type="entry name" value="TTHA0068-like"/>
    <property type="match status" value="1"/>
</dbReference>
<proteinExistence type="predicted"/>
<dbReference type="InterPro" id="IPR023203">
    <property type="entry name" value="TTHA0068_sf"/>
</dbReference>
<keyword evidence="2" id="KW-1185">Reference proteome</keyword>
<dbReference type="Pfam" id="PF03745">
    <property type="entry name" value="DUF309"/>
    <property type="match status" value="1"/>
</dbReference>
<evidence type="ECO:0000313" key="1">
    <source>
        <dbReference type="EMBL" id="MBJ6723423.1"/>
    </source>
</evidence>
<reference evidence="1" key="1">
    <citation type="submission" date="2020-12" db="EMBL/GenBank/DDBJ databases">
        <title>Geomonas sp. Red875, isolated from river sediment.</title>
        <authorList>
            <person name="Xu Z."/>
            <person name="Zhang Z."/>
            <person name="Masuda Y."/>
            <person name="Itoh H."/>
            <person name="Senoo K."/>
        </authorList>
    </citation>
    <scope>NUCLEOTIDE SEQUENCE</scope>
    <source>
        <strain evidence="1">Red875</strain>
    </source>
</reference>
<dbReference type="InterPro" id="IPR005500">
    <property type="entry name" value="DUF309"/>
</dbReference>
<accession>A0A8J7IL61</accession>
<sequence>MQGCDETMPGELLRAVEQFNRREWFECHETLEELWVGARGELRDFYQGFLQVAVALHHWREGNYKGAVLLLEKGPELLRRAPPICQGVDVAALIAAAERLRATLVKLGPGRMEEVDDALLPVVALPARG</sequence>
<dbReference type="Proteomes" id="UP000636888">
    <property type="component" value="Unassembled WGS sequence"/>
</dbReference>
<dbReference type="PANTHER" id="PTHR34796">
    <property type="entry name" value="EXPRESSED PROTEIN"/>
    <property type="match status" value="1"/>
</dbReference>
<organism evidence="1 2">
    <name type="scientific">Geomesophilobacter sediminis</name>
    <dbReference type="NCBI Taxonomy" id="2798584"/>
    <lineage>
        <taxon>Bacteria</taxon>
        <taxon>Pseudomonadati</taxon>
        <taxon>Thermodesulfobacteriota</taxon>
        <taxon>Desulfuromonadia</taxon>
        <taxon>Geobacterales</taxon>
        <taxon>Geobacteraceae</taxon>
        <taxon>Geomesophilobacter</taxon>
    </lineage>
</organism>
<gene>
    <name evidence="1" type="ORF">JFN93_01765</name>
</gene>
<evidence type="ECO:0000313" key="2">
    <source>
        <dbReference type="Proteomes" id="UP000636888"/>
    </source>
</evidence>
<dbReference type="AlphaFoldDB" id="A0A8J7IL61"/>
<dbReference type="SUPFAM" id="SSF140663">
    <property type="entry name" value="TTHA0068-like"/>
    <property type="match status" value="1"/>
</dbReference>
<dbReference type="RefSeq" id="WP_199382249.1">
    <property type="nucleotide sequence ID" value="NZ_JAEMHM010000001.1"/>
</dbReference>
<name>A0A8J7IL61_9BACT</name>